<sequence length="194" mass="21985">MVNKQIVRRQIKEKLSMLNKLSYEQHSFQIARQLFSLKEWKEARTVAVTVSNVPEVDTWQIIRQGWLEGKEMAVPKCLPAEKKLTFQLLSSFAELEKVYFGLYEPRIESTPPVDRSQMDLILVPGLAFSRSGGRLGFGGGYYDRFLTGYSGRTAALAFSEQLIAELPTEPHDLPVQRIITEQEVIVCDSASTQS</sequence>
<dbReference type="InterPro" id="IPR002698">
    <property type="entry name" value="FTHF_cligase"/>
</dbReference>
<organism evidence="5 6">
    <name type="scientific">Bacillus badius</name>
    <dbReference type="NCBI Taxonomy" id="1455"/>
    <lineage>
        <taxon>Bacteria</taxon>
        <taxon>Bacillati</taxon>
        <taxon>Bacillota</taxon>
        <taxon>Bacilli</taxon>
        <taxon>Bacillales</taxon>
        <taxon>Bacillaceae</taxon>
        <taxon>Pseudobacillus</taxon>
    </lineage>
</organism>
<keyword evidence="4" id="KW-0479">Metal-binding</keyword>
<dbReference type="EC" id="6.3.3.2" evidence="4"/>
<dbReference type="PANTHER" id="PTHR23407:SF1">
    <property type="entry name" value="5-FORMYLTETRAHYDROFOLATE CYCLO-LIGASE"/>
    <property type="match status" value="1"/>
</dbReference>
<keyword evidence="6" id="KW-1185">Reference proteome</keyword>
<protein>
    <recommendedName>
        <fullName evidence="4">5-formyltetrahydrofolate cyclo-ligase</fullName>
        <ecNumber evidence="4">6.3.3.2</ecNumber>
    </recommendedName>
</protein>
<gene>
    <name evidence="5" type="ORF">SD77_2166</name>
</gene>
<dbReference type="EMBL" id="JXLP01000002">
    <property type="protein sequence ID" value="KIL79712.1"/>
    <property type="molecule type" value="Genomic_DNA"/>
</dbReference>
<comment type="cofactor">
    <cofactor evidence="4">
        <name>Mg(2+)</name>
        <dbReference type="ChEBI" id="CHEBI:18420"/>
    </cofactor>
</comment>
<dbReference type="InterPro" id="IPR037171">
    <property type="entry name" value="NagB/RpiA_transferase-like"/>
</dbReference>
<evidence type="ECO:0000256" key="4">
    <source>
        <dbReference type="RuleBase" id="RU361279"/>
    </source>
</evidence>
<dbReference type="Proteomes" id="UP000031982">
    <property type="component" value="Unassembled WGS sequence"/>
</dbReference>
<evidence type="ECO:0000256" key="3">
    <source>
        <dbReference type="ARBA" id="ARBA00022840"/>
    </source>
</evidence>
<evidence type="ECO:0000256" key="2">
    <source>
        <dbReference type="ARBA" id="ARBA00022741"/>
    </source>
</evidence>
<dbReference type="PANTHER" id="PTHR23407">
    <property type="entry name" value="ATPASE INHIBITOR/5-FORMYLTETRAHYDROFOLATE CYCLO-LIGASE"/>
    <property type="match status" value="1"/>
</dbReference>
<evidence type="ECO:0000256" key="1">
    <source>
        <dbReference type="ARBA" id="ARBA00010638"/>
    </source>
</evidence>
<keyword evidence="2 4" id="KW-0547">Nucleotide-binding</keyword>
<dbReference type="Pfam" id="PF01812">
    <property type="entry name" value="5-FTHF_cyc-lig"/>
    <property type="match status" value="1"/>
</dbReference>
<name>A0ABR5AY93_BACBA</name>
<dbReference type="Gene3D" id="3.40.50.10420">
    <property type="entry name" value="NagB/RpiA/CoA transferase-like"/>
    <property type="match status" value="1"/>
</dbReference>
<comment type="catalytic activity">
    <reaction evidence="4">
        <text>(6S)-5-formyl-5,6,7,8-tetrahydrofolate + ATP = (6R)-5,10-methenyltetrahydrofolate + ADP + phosphate</text>
        <dbReference type="Rhea" id="RHEA:10488"/>
        <dbReference type="ChEBI" id="CHEBI:30616"/>
        <dbReference type="ChEBI" id="CHEBI:43474"/>
        <dbReference type="ChEBI" id="CHEBI:57455"/>
        <dbReference type="ChEBI" id="CHEBI:57457"/>
        <dbReference type="ChEBI" id="CHEBI:456216"/>
        <dbReference type="EC" id="6.3.3.2"/>
    </reaction>
</comment>
<accession>A0ABR5AY93</accession>
<reference evidence="5 6" key="1">
    <citation type="submission" date="2015-01" db="EMBL/GenBank/DDBJ databases">
        <title>Genome Assembly of Bacillus badius MTCC 1458.</title>
        <authorList>
            <person name="Verma A."/>
            <person name="Khatri I."/>
            <person name="Mual P."/>
            <person name="Subramanian S."/>
            <person name="Krishnamurthi S."/>
        </authorList>
    </citation>
    <scope>NUCLEOTIDE SEQUENCE [LARGE SCALE GENOMIC DNA]</scope>
    <source>
        <strain evidence="5 6">MTCC 1458</strain>
    </source>
</reference>
<evidence type="ECO:0000313" key="5">
    <source>
        <dbReference type="EMBL" id="KIL79712.1"/>
    </source>
</evidence>
<proteinExistence type="inferred from homology"/>
<evidence type="ECO:0000313" key="6">
    <source>
        <dbReference type="Proteomes" id="UP000031982"/>
    </source>
</evidence>
<dbReference type="SUPFAM" id="SSF100950">
    <property type="entry name" value="NagB/RpiA/CoA transferase-like"/>
    <property type="match status" value="1"/>
</dbReference>
<keyword evidence="4" id="KW-0460">Magnesium</keyword>
<dbReference type="InterPro" id="IPR024185">
    <property type="entry name" value="FTHF_cligase-like_sf"/>
</dbReference>
<comment type="similarity">
    <text evidence="1 4">Belongs to the 5-formyltetrahydrofolate cyclo-ligase family.</text>
</comment>
<comment type="caution">
    <text evidence="5">The sequence shown here is derived from an EMBL/GenBank/DDBJ whole genome shotgun (WGS) entry which is preliminary data.</text>
</comment>
<dbReference type="PIRSF" id="PIRSF006806">
    <property type="entry name" value="FTHF_cligase"/>
    <property type="match status" value="1"/>
</dbReference>
<keyword evidence="3 4" id="KW-0067">ATP-binding</keyword>
<dbReference type="NCBIfam" id="TIGR02727">
    <property type="entry name" value="MTHFS_bact"/>
    <property type="match status" value="1"/>
</dbReference>
<dbReference type="RefSeq" id="WP_041113283.1">
    <property type="nucleotide sequence ID" value="NZ_JARTHD010000004.1"/>
</dbReference>